<name>A0A6C0KPV8_9ZZZZ</name>
<evidence type="ECO:0008006" key="2">
    <source>
        <dbReference type="Google" id="ProtNLM"/>
    </source>
</evidence>
<dbReference type="EMBL" id="MN740961">
    <property type="protein sequence ID" value="QHU20012.1"/>
    <property type="molecule type" value="Genomic_DNA"/>
</dbReference>
<evidence type="ECO:0000313" key="1">
    <source>
        <dbReference type="EMBL" id="QHU20012.1"/>
    </source>
</evidence>
<proteinExistence type="predicted"/>
<accession>A0A6C0KPV8</accession>
<organism evidence="1">
    <name type="scientific">viral metagenome</name>
    <dbReference type="NCBI Taxonomy" id="1070528"/>
    <lineage>
        <taxon>unclassified sequences</taxon>
        <taxon>metagenomes</taxon>
        <taxon>organismal metagenomes</taxon>
    </lineage>
</organism>
<dbReference type="AlphaFoldDB" id="A0A6C0KPV8"/>
<sequence>MTSSGTSLIHLFNSLKKDVQKENFPNDKREALLKHIALLDEKGQEMLYVIIKYHQLETKKDAIDQLPYESKFVSKNIRFDIEKFPNDLKYMIEKFVSMHLSLMEDEKNRFNLEKSV</sequence>
<reference evidence="1" key="1">
    <citation type="journal article" date="2020" name="Nature">
        <title>Giant virus diversity and host interactions through global metagenomics.</title>
        <authorList>
            <person name="Schulz F."/>
            <person name="Roux S."/>
            <person name="Paez-Espino D."/>
            <person name="Jungbluth S."/>
            <person name="Walsh D.A."/>
            <person name="Denef V.J."/>
            <person name="McMahon K.D."/>
            <person name="Konstantinidis K.T."/>
            <person name="Eloe-Fadrosh E.A."/>
            <person name="Kyrpides N.C."/>
            <person name="Woyke T."/>
        </authorList>
    </citation>
    <scope>NUCLEOTIDE SEQUENCE</scope>
    <source>
        <strain evidence="1">GVMAG-S-3300013014-136</strain>
    </source>
</reference>
<protein>
    <recommendedName>
        <fullName evidence="2">NET domain-containing protein</fullName>
    </recommendedName>
</protein>